<dbReference type="RefSeq" id="WP_307494872.1">
    <property type="nucleotide sequence ID" value="NZ_JAUSTN010000002.1"/>
</dbReference>
<evidence type="ECO:0000259" key="1">
    <source>
        <dbReference type="Pfam" id="PF12392"/>
    </source>
</evidence>
<dbReference type="Pfam" id="PF01136">
    <property type="entry name" value="Peptidase_U32"/>
    <property type="match status" value="1"/>
</dbReference>
<accession>A0ABU0ASS1</accession>
<feature type="domain" description="Peptidase U32 collagenase" evidence="1">
    <location>
        <begin position="371"/>
        <end position="480"/>
    </location>
</feature>
<dbReference type="PANTHER" id="PTHR30217">
    <property type="entry name" value="PEPTIDASE U32 FAMILY"/>
    <property type="match status" value="1"/>
</dbReference>
<dbReference type="InterPro" id="IPR020988">
    <property type="entry name" value="Pept_U32_collagenase"/>
</dbReference>
<dbReference type="InterPro" id="IPR051454">
    <property type="entry name" value="RNA/ubiquinone_mod_enzymes"/>
</dbReference>
<dbReference type="PANTHER" id="PTHR30217:SF10">
    <property type="entry name" value="23S RRNA 5-HYDROXYCYTIDINE C2501 SYNTHASE"/>
    <property type="match status" value="1"/>
</dbReference>
<dbReference type="GO" id="GO:0008233">
    <property type="term" value="F:peptidase activity"/>
    <property type="evidence" value="ECO:0007669"/>
    <property type="project" value="UniProtKB-KW"/>
</dbReference>
<proteinExistence type="predicted"/>
<name>A0ABU0ASS1_9FIRM</name>
<keyword evidence="2" id="KW-0378">Hydrolase</keyword>
<dbReference type="EC" id="3.4.-.-" evidence="2"/>
<keyword evidence="3" id="KW-1185">Reference proteome</keyword>
<evidence type="ECO:0000313" key="2">
    <source>
        <dbReference type="EMBL" id="MDQ0274316.1"/>
    </source>
</evidence>
<dbReference type="InterPro" id="IPR001539">
    <property type="entry name" value="Peptidase_U32"/>
</dbReference>
<dbReference type="GO" id="GO:0006508">
    <property type="term" value="P:proteolysis"/>
    <property type="evidence" value="ECO:0007669"/>
    <property type="project" value="UniProtKB-KW"/>
</dbReference>
<gene>
    <name evidence="2" type="ORF">J2S72_000324</name>
</gene>
<organism evidence="2 3">
    <name type="scientific">Peptoniphilus koenoeneniae</name>
    <dbReference type="NCBI Taxonomy" id="507751"/>
    <lineage>
        <taxon>Bacteria</taxon>
        <taxon>Bacillati</taxon>
        <taxon>Bacillota</taxon>
        <taxon>Tissierellia</taxon>
        <taxon>Tissierellales</taxon>
        <taxon>Peptoniphilaceae</taxon>
        <taxon>Peptoniphilus</taxon>
    </lineage>
</organism>
<protein>
    <submittedName>
        <fullName evidence="2">Protease</fullName>
        <ecNumber evidence="2">3.4.-.-</ecNumber>
    </submittedName>
</protein>
<dbReference type="Proteomes" id="UP001236559">
    <property type="component" value="Unassembled WGS sequence"/>
</dbReference>
<dbReference type="PROSITE" id="PS01276">
    <property type="entry name" value="PEPTIDASE_U32"/>
    <property type="match status" value="1"/>
</dbReference>
<evidence type="ECO:0000313" key="3">
    <source>
        <dbReference type="Proteomes" id="UP001236559"/>
    </source>
</evidence>
<comment type="caution">
    <text evidence="2">The sequence shown here is derived from an EMBL/GenBank/DDBJ whole genome shotgun (WGS) entry which is preliminary data.</text>
</comment>
<keyword evidence="2" id="KW-0645">Protease</keyword>
<reference evidence="2 3" key="1">
    <citation type="submission" date="2023-07" db="EMBL/GenBank/DDBJ databases">
        <title>Genomic Encyclopedia of Type Strains, Phase IV (KMG-IV): sequencing the most valuable type-strain genomes for metagenomic binning, comparative biology and taxonomic classification.</title>
        <authorList>
            <person name="Goeker M."/>
        </authorList>
    </citation>
    <scope>NUCLEOTIDE SEQUENCE [LARGE SCALE GENOMIC DNA]</scope>
    <source>
        <strain evidence="2 3">DSM 22616</strain>
    </source>
</reference>
<dbReference type="Pfam" id="PF12392">
    <property type="entry name" value="DUF3656"/>
    <property type="match status" value="1"/>
</dbReference>
<dbReference type="EMBL" id="JAUSTN010000002">
    <property type="protein sequence ID" value="MDQ0274316.1"/>
    <property type="molecule type" value="Genomic_DNA"/>
</dbReference>
<sequence length="764" mass="88115">MKIELLSPAGNFESLISAVNAGADAVYLGAKSFSARASAANFTDEEIIEGVKFAHLRSVKVYVTVNILLSDQEFKDAIKLVEFLYRAGVDGIIVQDPALGLYIKGKFKNLEVHASTQMTINNYYGGKFLKNLNFDRLVLARETNLNEIKKIKELNLDIEHFIHGALCVSYSGQCLMSSMIGGRSGNRGDCAQACRKPYEILNKNKSPISQKGYFISPMDLQSFTNLETLIKSGVNSLKIEGRMKNSRYTYQIVKSYRKALDKKLDEGEINKSKEIFNREWTKGIPFGAFGSDFVSIDRPDNRGIEIGKIIKKVKDGYIIDFYNNVNKGDSCEFIGDKKFTLTMFDNFKRGQNFFKTKRNLEEGKVIRRLTNIKLNESLDEEIEKSYKKIPISFNIELRENKNPIIKVEAEGKEILYMGDKIVETAKKAPINRENVEESFSKLNKTGFSLSSIDIQMDNNIFLPISYLNELRREALKKFEDLFTNREIEIKSYELEFKNREKENKKLILELKSIKDFEKINFENIDYIYLDLKFIDKKEIFKFKNKIFIILPTILDSKQLENIKEKIEKLDIAGIVISNLSQIEIFKNYKGKKHGDIGLNVFNSYTGEFLLNNLNSITLSPEMNYEQIKNLKVKGNLESIVYGFIPVMTMEHCPNSIIKKCKDNKECQSCPYSGLHYLRDTKDVDFPFERSNKKTIIYNSYPIFYSNERLTDLVSYRRIIRSFEDYDTINKITYAFKTNDFNGLAEELKNKFINVTKGHYNRGVI</sequence>